<dbReference type="AlphaFoldDB" id="A0A1B0C5Y6"/>
<sequence length="93" mass="10007">MIIIAHLLLPSAFGTIGVKLSGSSLGLIKSVDLLLVIYGSMSGCLCLCVRAASTNRNDCQFCGFFFFNVSNRLRYTPSAKYFSKAKSDISASV</sequence>
<evidence type="ECO:0000313" key="2">
    <source>
        <dbReference type="Proteomes" id="UP000092460"/>
    </source>
</evidence>
<dbReference type="Proteomes" id="UP000092460">
    <property type="component" value="Unassembled WGS sequence"/>
</dbReference>
<organism evidence="1 2">
    <name type="scientific">Glossina palpalis gambiensis</name>
    <dbReference type="NCBI Taxonomy" id="67801"/>
    <lineage>
        <taxon>Eukaryota</taxon>
        <taxon>Metazoa</taxon>
        <taxon>Ecdysozoa</taxon>
        <taxon>Arthropoda</taxon>
        <taxon>Hexapoda</taxon>
        <taxon>Insecta</taxon>
        <taxon>Pterygota</taxon>
        <taxon>Neoptera</taxon>
        <taxon>Endopterygota</taxon>
        <taxon>Diptera</taxon>
        <taxon>Brachycera</taxon>
        <taxon>Muscomorpha</taxon>
        <taxon>Hippoboscoidea</taxon>
        <taxon>Glossinidae</taxon>
        <taxon>Glossina</taxon>
    </lineage>
</organism>
<proteinExistence type="predicted"/>
<name>A0A1B0C5Y6_9MUSC</name>
<evidence type="ECO:0000313" key="1">
    <source>
        <dbReference type="EnsemblMetazoa" id="GPPI050054-PA"/>
    </source>
</evidence>
<dbReference type="EnsemblMetazoa" id="GPPI050054-RA">
    <property type="protein sequence ID" value="GPPI050054-PA"/>
    <property type="gene ID" value="GPPI050054"/>
</dbReference>
<keyword evidence="2" id="KW-1185">Reference proteome</keyword>
<reference evidence="2" key="1">
    <citation type="submission" date="2015-01" db="EMBL/GenBank/DDBJ databases">
        <authorList>
            <person name="Aksoy S."/>
            <person name="Warren W."/>
            <person name="Wilson R.K."/>
        </authorList>
    </citation>
    <scope>NUCLEOTIDE SEQUENCE [LARGE SCALE GENOMIC DNA]</scope>
    <source>
        <strain evidence="2">IAEA</strain>
    </source>
</reference>
<accession>A0A1B0C5Y6</accession>
<protein>
    <submittedName>
        <fullName evidence="1">Uncharacterized protein</fullName>
    </submittedName>
</protein>
<dbReference type="VEuPathDB" id="VectorBase:GPPI050054"/>
<reference evidence="1" key="2">
    <citation type="submission" date="2020-05" db="UniProtKB">
        <authorList>
            <consortium name="EnsemblMetazoa"/>
        </authorList>
    </citation>
    <scope>IDENTIFICATION</scope>
    <source>
        <strain evidence="1">IAEA</strain>
    </source>
</reference>
<dbReference type="EMBL" id="JXJN01026345">
    <property type="status" value="NOT_ANNOTATED_CDS"/>
    <property type="molecule type" value="Genomic_DNA"/>
</dbReference>